<reference evidence="9 10" key="1">
    <citation type="submission" date="2018-12" db="EMBL/GenBank/DDBJ databases">
        <authorList>
            <person name="Tiukova I."/>
            <person name="Dainat J."/>
        </authorList>
    </citation>
    <scope>NUCLEOTIDE SEQUENCE [LARGE SCALE GENOMIC DNA]</scope>
</reference>
<dbReference type="Proteomes" id="UP000290900">
    <property type="component" value="Unassembled WGS sequence"/>
</dbReference>
<organism evidence="9 10">
    <name type="scientific">Brettanomyces naardenensis</name>
    <name type="common">Yeast</name>
    <dbReference type="NCBI Taxonomy" id="13370"/>
    <lineage>
        <taxon>Eukaryota</taxon>
        <taxon>Fungi</taxon>
        <taxon>Dikarya</taxon>
        <taxon>Ascomycota</taxon>
        <taxon>Saccharomycotina</taxon>
        <taxon>Pichiomycetes</taxon>
        <taxon>Pichiales</taxon>
        <taxon>Pichiaceae</taxon>
        <taxon>Brettanomyces</taxon>
    </lineage>
</organism>
<dbReference type="GO" id="GO:0005634">
    <property type="term" value="C:nucleus"/>
    <property type="evidence" value="ECO:0007669"/>
    <property type="project" value="TreeGrafter"/>
</dbReference>
<keyword evidence="2 6" id="KW-0489">Methyltransferase</keyword>
<dbReference type="GO" id="GO:0032259">
    <property type="term" value="P:methylation"/>
    <property type="evidence" value="ECO:0007669"/>
    <property type="project" value="UniProtKB-KW"/>
</dbReference>
<proteinExistence type="predicted"/>
<evidence type="ECO:0000259" key="7">
    <source>
        <dbReference type="Pfam" id="PF13649"/>
    </source>
</evidence>
<keyword evidence="10" id="KW-1185">Reference proteome</keyword>
<dbReference type="InterPro" id="IPR041698">
    <property type="entry name" value="Methyltransf_25"/>
</dbReference>
<keyword evidence="4 6" id="KW-0949">S-adenosyl-L-methionine</keyword>
<gene>
    <name evidence="9" type="ORF">BRENAR_LOCUS3002</name>
</gene>
<evidence type="ECO:0000256" key="5">
    <source>
        <dbReference type="ARBA" id="ARBA00049303"/>
    </source>
</evidence>
<evidence type="ECO:0000256" key="3">
    <source>
        <dbReference type="ARBA" id="ARBA00022679"/>
    </source>
</evidence>
<evidence type="ECO:0000256" key="6">
    <source>
        <dbReference type="PROSITE-ProRule" id="PRU01015"/>
    </source>
</evidence>
<dbReference type="Pfam" id="PF13649">
    <property type="entry name" value="Methyltransf_25"/>
    <property type="match status" value="1"/>
</dbReference>
<dbReference type="InterPro" id="IPR025799">
    <property type="entry name" value="Arg_MeTrfase"/>
</dbReference>
<protein>
    <recommendedName>
        <fullName evidence="1">type I protein arginine methyltransferase</fullName>
        <ecNumber evidence="1">2.1.1.319</ecNumber>
    </recommendedName>
</protein>
<dbReference type="FunFam" id="2.70.160.11:FF:000001">
    <property type="entry name" value="Blast:Protein arginine N-methyltransferase 1"/>
    <property type="match status" value="1"/>
</dbReference>
<feature type="domain" description="Protein arginine N-methyltransferase" evidence="8">
    <location>
        <begin position="158"/>
        <end position="325"/>
    </location>
</feature>
<accession>A0A448YN05</accession>
<name>A0A448YN05_BRENA</name>
<feature type="domain" description="Methyltransferase" evidence="7">
    <location>
        <begin position="56"/>
        <end position="153"/>
    </location>
</feature>
<dbReference type="AlphaFoldDB" id="A0A448YN05"/>
<dbReference type="FunFam" id="3.40.50.150:FF:000003">
    <property type="entry name" value="Blast:Protein arginine N-methyltransferase 1"/>
    <property type="match status" value="1"/>
</dbReference>
<dbReference type="FunCoup" id="A0A448YN05">
    <property type="interactions" value="968"/>
</dbReference>
<dbReference type="InParanoid" id="A0A448YN05"/>
<dbReference type="InterPro" id="IPR055135">
    <property type="entry name" value="PRMT_dom"/>
</dbReference>
<dbReference type="Gene3D" id="3.40.50.150">
    <property type="entry name" value="Vaccinia Virus protein VP39"/>
    <property type="match status" value="1"/>
</dbReference>
<sequence>MSSVTDAKSLPYSEQHYFSSYDHFGIHEEMLKDRIRTLSYRNAILKNKSLFKGKTVLDVGCGTGILSMFAAQAGAEHVYAVDMSSIIEMAGKIVALNGLSDKITLLRGKLEDLELPCGKVDIIISEWMGYFLLYESMLDTVLDARDRFLKPNGLIFPDKASIHVALIEDAEYKDEKIHFWENKNRLYGFDYSPFVEIAMREPLVDTVENNSVVSNHYKLIEFDLNTVKKDQLSFNRNFRLRASRDDMAHALLAWFDIVFPGDSPENVVRFSTGPQAHYTHWKQTVFYLDDVLEMNKGELVEGYLNCKPNEVNNRDLDIKVGWNFKVDDARAVNRSRRYVLR</sequence>
<keyword evidence="3 6" id="KW-0808">Transferase</keyword>
<comment type="catalytic activity">
    <reaction evidence="5">
        <text>L-arginyl-[protein] + S-adenosyl-L-methionine = N(omega)-methyl-L-arginyl-[protein] + S-adenosyl-L-homocysteine + H(+)</text>
        <dbReference type="Rhea" id="RHEA:48100"/>
        <dbReference type="Rhea" id="RHEA-COMP:10532"/>
        <dbReference type="Rhea" id="RHEA-COMP:11990"/>
        <dbReference type="ChEBI" id="CHEBI:15378"/>
        <dbReference type="ChEBI" id="CHEBI:29965"/>
        <dbReference type="ChEBI" id="CHEBI:57856"/>
        <dbReference type="ChEBI" id="CHEBI:59789"/>
        <dbReference type="ChEBI" id="CHEBI:65280"/>
    </reaction>
    <physiologicalReaction direction="left-to-right" evidence="5">
        <dbReference type="Rhea" id="RHEA:48101"/>
    </physiologicalReaction>
</comment>
<dbReference type="SUPFAM" id="SSF53335">
    <property type="entry name" value="S-adenosyl-L-methionine-dependent methyltransferases"/>
    <property type="match status" value="1"/>
</dbReference>
<dbReference type="Gene3D" id="2.70.160.11">
    <property type="entry name" value="Hnrnp arginine n-methyltransferase1"/>
    <property type="match status" value="1"/>
</dbReference>
<evidence type="ECO:0000256" key="2">
    <source>
        <dbReference type="ARBA" id="ARBA00022603"/>
    </source>
</evidence>
<dbReference type="Pfam" id="PF22528">
    <property type="entry name" value="PRMT_C"/>
    <property type="match status" value="1"/>
</dbReference>
<dbReference type="CDD" id="cd02440">
    <property type="entry name" value="AdoMet_MTases"/>
    <property type="match status" value="1"/>
</dbReference>
<evidence type="ECO:0000256" key="1">
    <source>
        <dbReference type="ARBA" id="ARBA00011925"/>
    </source>
</evidence>
<dbReference type="GO" id="GO:0042054">
    <property type="term" value="F:histone methyltransferase activity"/>
    <property type="evidence" value="ECO:0007669"/>
    <property type="project" value="TreeGrafter"/>
</dbReference>
<dbReference type="STRING" id="13370.A0A448YN05"/>
<dbReference type="InterPro" id="IPR029063">
    <property type="entry name" value="SAM-dependent_MTases_sf"/>
</dbReference>
<dbReference type="PROSITE" id="PS51678">
    <property type="entry name" value="SAM_MT_PRMT"/>
    <property type="match status" value="1"/>
</dbReference>
<dbReference type="PANTHER" id="PTHR11006:SF53">
    <property type="entry name" value="PROTEIN ARGININE N-METHYLTRANSFERASE 3"/>
    <property type="match status" value="1"/>
</dbReference>
<dbReference type="PANTHER" id="PTHR11006">
    <property type="entry name" value="PROTEIN ARGININE N-METHYLTRANSFERASE"/>
    <property type="match status" value="1"/>
</dbReference>
<evidence type="ECO:0000313" key="9">
    <source>
        <dbReference type="EMBL" id="VEU22271.1"/>
    </source>
</evidence>
<evidence type="ECO:0000259" key="8">
    <source>
        <dbReference type="Pfam" id="PF22528"/>
    </source>
</evidence>
<dbReference type="EC" id="2.1.1.319" evidence="1"/>
<dbReference type="EMBL" id="CAACVR010000022">
    <property type="protein sequence ID" value="VEU22271.1"/>
    <property type="molecule type" value="Genomic_DNA"/>
</dbReference>
<evidence type="ECO:0000256" key="4">
    <source>
        <dbReference type="ARBA" id="ARBA00022691"/>
    </source>
</evidence>
<evidence type="ECO:0000313" key="10">
    <source>
        <dbReference type="Proteomes" id="UP000290900"/>
    </source>
</evidence>
<dbReference type="GO" id="GO:0035242">
    <property type="term" value="F:protein-arginine omega-N asymmetric methyltransferase activity"/>
    <property type="evidence" value="ECO:0007669"/>
    <property type="project" value="UniProtKB-EC"/>
</dbReference>
<dbReference type="OrthoDB" id="7848332at2759"/>